<dbReference type="Gene3D" id="3.30.479.30">
    <property type="entry name" value="Band 7 domain"/>
    <property type="match status" value="1"/>
</dbReference>
<dbReference type="PANTHER" id="PTHR10264">
    <property type="entry name" value="BAND 7 PROTEIN-RELATED"/>
    <property type="match status" value="1"/>
</dbReference>
<dbReference type="Gene3D" id="6.10.250.2090">
    <property type="match status" value="1"/>
</dbReference>
<evidence type="ECO:0000256" key="2">
    <source>
        <dbReference type="SAM" id="MobiDB-lite"/>
    </source>
</evidence>
<dbReference type="OrthoDB" id="3285280at2"/>
<evidence type="ECO:0000259" key="3">
    <source>
        <dbReference type="SMART" id="SM00244"/>
    </source>
</evidence>
<dbReference type="PRINTS" id="PR00721">
    <property type="entry name" value="STOMATIN"/>
</dbReference>
<evidence type="ECO:0000313" key="4">
    <source>
        <dbReference type="EMBL" id="QDP97079.1"/>
    </source>
</evidence>
<gene>
    <name evidence="4" type="ORF">FOE78_15125</name>
</gene>
<comment type="similarity">
    <text evidence="1">Belongs to the band 7/mec-2 family.</text>
</comment>
<protein>
    <submittedName>
        <fullName evidence="4">Slipin family protein</fullName>
    </submittedName>
</protein>
<dbReference type="SUPFAM" id="SSF117892">
    <property type="entry name" value="Band 7/SPFH domain"/>
    <property type="match status" value="1"/>
</dbReference>
<name>A0A516Q0X0_9ACTN</name>
<dbReference type="InterPro" id="IPR001972">
    <property type="entry name" value="Stomatin_HflK_fam"/>
</dbReference>
<feature type="region of interest" description="Disordered" evidence="2">
    <location>
        <begin position="1"/>
        <end position="50"/>
    </location>
</feature>
<organism evidence="4 5">
    <name type="scientific">Microlunatus elymi</name>
    <dbReference type="NCBI Taxonomy" id="2596828"/>
    <lineage>
        <taxon>Bacteria</taxon>
        <taxon>Bacillati</taxon>
        <taxon>Actinomycetota</taxon>
        <taxon>Actinomycetes</taxon>
        <taxon>Propionibacteriales</taxon>
        <taxon>Propionibacteriaceae</taxon>
        <taxon>Microlunatus</taxon>
    </lineage>
</organism>
<accession>A0A516Q0X0</accession>
<dbReference type="Proteomes" id="UP000319263">
    <property type="component" value="Chromosome"/>
</dbReference>
<dbReference type="PANTHER" id="PTHR10264:SF83">
    <property type="entry name" value="BLL5629 PROTEIN"/>
    <property type="match status" value="1"/>
</dbReference>
<dbReference type="CDD" id="cd13438">
    <property type="entry name" value="SPFH_eoslipins_u2"/>
    <property type="match status" value="1"/>
</dbReference>
<dbReference type="GO" id="GO:0005886">
    <property type="term" value="C:plasma membrane"/>
    <property type="evidence" value="ECO:0007669"/>
    <property type="project" value="InterPro"/>
</dbReference>
<dbReference type="Pfam" id="PF01145">
    <property type="entry name" value="Band_7"/>
    <property type="match status" value="1"/>
</dbReference>
<proteinExistence type="inferred from homology"/>
<evidence type="ECO:0000313" key="5">
    <source>
        <dbReference type="Proteomes" id="UP000319263"/>
    </source>
</evidence>
<dbReference type="InterPro" id="IPR001107">
    <property type="entry name" value="Band_7"/>
</dbReference>
<dbReference type="InterPro" id="IPR043202">
    <property type="entry name" value="Band-7_stomatin-like"/>
</dbReference>
<dbReference type="AlphaFoldDB" id="A0A516Q0X0"/>
<dbReference type="EMBL" id="CP041692">
    <property type="protein sequence ID" value="QDP97079.1"/>
    <property type="molecule type" value="Genomic_DNA"/>
</dbReference>
<evidence type="ECO:0000256" key="1">
    <source>
        <dbReference type="ARBA" id="ARBA00008164"/>
    </source>
</evidence>
<sequence>MPCGDAGQHDGVGPASTRRRRPALPQVGAVSVGPATRDDRDASTTKGGRGMKQNLFSITVNAHERALEFTDGRLSRVLEPGRYRRVRRAEFRVIDIRDQLMIISPQDVPAADGVQVKVSATLRWHVDDPVAFDQVAADPAQLVYAAVQVAIRESVAAIASTDLAGVARRDLGSALTETATAAGRELGIGIRTVQVKDVLLPGEIRSAVLEALVAQRQGVAKLEAARAETAALRSMANAAKLLDDHPALAQLRLLQSAPYGTKIVMQLPGGDRVTDVAVND</sequence>
<dbReference type="KEGG" id="mik:FOE78_15125"/>
<keyword evidence="5" id="KW-1185">Reference proteome</keyword>
<dbReference type="InterPro" id="IPR036013">
    <property type="entry name" value="Band_7/SPFH_dom_sf"/>
</dbReference>
<feature type="domain" description="Band 7" evidence="3">
    <location>
        <begin position="56"/>
        <end position="212"/>
    </location>
</feature>
<dbReference type="SMART" id="SM00244">
    <property type="entry name" value="PHB"/>
    <property type="match status" value="1"/>
</dbReference>
<reference evidence="4 5" key="1">
    <citation type="submission" date="2019-07" db="EMBL/GenBank/DDBJ databases">
        <title>Microlunatus dokdonensis sp. nov. isolated from the rhizospheric soil of the wild plant Elymus tsukushiensis.</title>
        <authorList>
            <person name="Ghim S.-Y."/>
            <person name="Hwang Y.-J."/>
            <person name="Son J.-S."/>
            <person name="Shin J.-H."/>
        </authorList>
    </citation>
    <scope>NUCLEOTIDE SEQUENCE [LARGE SCALE GENOMIC DNA]</scope>
    <source>
        <strain evidence="4 5">KUDC0627</strain>
    </source>
</reference>